<dbReference type="RefSeq" id="WP_303279421.1">
    <property type="nucleotide sequence ID" value="NZ_JAUOEK010000172.1"/>
</dbReference>
<gene>
    <name evidence="6" type="ORF">Q4Q35_18050</name>
</gene>
<dbReference type="Pfam" id="PF23952">
    <property type="entry name" value="LRR_EndoS"/>
    <property type="match status" value="2"/>
</dbReference>
<accession>A0ABT8WFB0</accession>
<keyword evidence="1" id="KW-0433">Leucine-rich repeat</keyword>
<evidence type="ECO:0000313" key="6">
    <source>
        <dbReference type="EMBL" id="MDO5971709.1"/>
    </source>
</evidence>
<organism evidence="6 7">
    <name type="scientific">Flavivirga aquimarina</name>
    <dbReference type="NCBI Taxonomy" id="2027862"/>
    <lineage>
        <taxon>Bacteria</taxon>
        <taxon>Pseudomonadati</taxon>
        <taxon>Bacteroidota</taxon>
        <taxon>Flavobacteriia</taxon>
        <taxon>Flavobacteriales</taxon>
        <taxon>Flavobacteriaceae</taxon>
        <taxon>Flavivirga</taxon>
    </lineage>
</organism>
<evidence type="ECO:0000256" key="1">
    <source>
        <dbReference type="ARBA" id="ARBA00022614"/>
    </source>
</evidence>
<proteinExistence type="predicted"/>
<dbReference type="InterPro" id="IPR032675">
    <property type="entry name" value="LRR_dom_sf"/>
</dbReference>
<keyword evidence="7" id="KW-1185">Reference proteome</keyword>
<name>A0ABT8WFB0_9FLAO</name>
<dbReference type="InterPro" id="IPR026444">
    <property type="entry name" value="Secre_tail"/>
</dbReference>
<dbReference type="Proteomes" id="UP001176883">
    <property type="component" value="Unassembled WGS sequence"/>
</dbReference>
<evidence type="ECO:0000313" key="7">
    <source>
        <dbReference type="Proteomes" id="UP001176883"/>
    </source>
</evidence>
<dbReference type="InterPro" id="IPR052574">
    <property type="entry name" value="CDIRP"/>
</dbReference>
<dbReference type="PANTHER" id="PTHR47566:SF1">
    <property type="entry name" value="PROTEIN NUD1"/>
    <property type="match status" value="1"/>
</dbReference>
<dbReference type="NCBIfam" id="TIGR04183">
    <property type="entry name" value="Por_Secre_tail"/>
    <property type="match status" value="1"/>
</dbReference>
<evidence type="ECO:0000256" key="2">
    <source>
        <dbReference type="ARBA" id="ARBA00022729"/>
    </source>
</evidence>
<feature type="signal peptide" evidence="4">
    <location>
        <begin position="1"/>
        <end position="24"/>
    </location>
</feature>
<protein>
    <submittedName>
        <fullName evidence="6">T9SS type A sorting domain-containing protein</fullName>
    </submittedName>
</protein>
<dbReference type="EMBL" id="JAUOEK010000172">
    <property type="protein sequence ID" value="MDO5971709.1"/>
    <property type="molecule type" value="Genomic_DNA"/>
</dbReference>
<dbReference type="SUPFAM" id="SSF52058">
    <property type="entry name" value="L domain-like"/>
    <property type="match status" value="2"/>
</dbReference>
<feature type="chain" id="PRO_5047099628" evidence="4">
    <location>
        <begin position="25"/>
        <end position="883"/>
    </location>
</feature>
<dbReference type="PANTHER" id="PTHR47566">
    <property type="match status" value="1"/>
</dbReference>
<evidence type="ECO:0000256" key="3">
    <source>
        <dbReference type="ARBA" id="ARBA00022737"/>
    </source>
</evidence>
<evidence type="ECO:0000259" key="5">
    <source>
        <dbReference type="Pfam" id="PF18962"/>
    </source>
</evidence>
<reference evidence="6" key="1">
    <citation type="submission" date="2023-07" db="EMBL/GenBank/DDBJ databases">
        <title>Two novel species in the genus Flavivirga.</title>
        <authorList>
            <person name="Kwon K."/>
        </authorList>
    </citation>
    <scope>NUCLEOTIDE SEQUENCE</scope>
    <source>
        <strain evidence="6">KCTC 52353</strain>
    </source>
</reference>
<sequence length="883" mass="95408">MKQKTFFRVLYFLMLVQVCITAEAQNGDDPVNIPDVNFKNALLNYSTTIDTNDDDEISYAEAEAFTGTINVNNKAIADLTGIEAFVNITTLYCYDNALTSLDVSNNTALTYLSCRSNALTSLDVSNNTALTSLHCYSNALTSLDVSNNTALTNLRCYSNALTSLDVSNNTALTSLYCYSNDLTSLDVSNNTALTYLRCGLNALPSLDVSNNTALTFLNCYSNNLTSLDVSNNTALTNLHCQSNALPSLDVSNNMALTDLHCYSNNLISLDISNNTGLEFLNCSFNALTSLDVSNNTALTFLNCSSNDLTHLNVANGNNTDIDTDITGFRASDNPNLTCIQVDDVAYSTTNWADIDSTASFSEVPCPVYISDVNFKDALLENTAINTDSDTDEISYAEAEAFTGTIDINNKDIEDLTGIEAFVNLSGLDCSYNTLNSLDVSNNTALTTLDCSNNNLIHLNMANGNNTAITSFIATNNPNLTCIQVDDVAHSTANWTDDIDNTASFSEESCLVNIPDTYFKDALLEDTAINTNIDTEISYAEALAFTGTMNVSDKGIADLTGIEAFVNITSLRCSSNNLTNLDVSDNMVLESLYCDDNALTSLDVSNNTALESLGCYSNELTSLDVSNNTVLRILYCDTNALTSLDVSNNTDLANLRCNSNALTSLDVSNNTALTYLDCRSNALTSLDVSNNTDLESLYCYANALTNLDVSNNMALTYLSCYANALTSLDVSNNMALTYLYCHSNALTLLNVANGNNTNIANTHFRADDNPYLTCIQVDDAAYSTTNWINMDNTASFNTNCSTLSINDEVFSNSISVNNPVTSVLTINSPAGFEIKEATLYTILGKQVLSTTNTTVNTSTLPSGLYLLKIENTQGLTATKKIVKQ</sequence>
<comment type="caution">
    <text evidence="6">The sequence shown here is derived from an EMBL/GenBank/DDBJ whole genome shotgun (WGS) entry which is preliminary data.</text>
</comment>
<feature type="domain" description="Secretion system C-terminal sorting" evidence="5">
    <location>
        <begin position="817"/>
        <end position="881"/>
    </location>
</feature>
<dbReference type="Pfam" id="PF18962">
    <property type="entry name" value="Por_Secre_tail"/>
    <property type="match status" value="1"/>
</dbReference>
<dbReference type="Gene3D" id="3.80.10.10">
    <property type="entry name" value="Ribonuclease Inhibitor"/>
    <property type="match status" value="3"/>
</dbReference>
<keyword evidence="3" id="KW-0677">Repeat</keyword>
<keyword evidence="2 4" id="KW-0732">Signal</keyword>
<evidence type="ECO:0000256" key="4">
    <source>
        <dbReference type="SAM" id="SignalP"/>
    </source>
</evidence>